<dbReference type="KEGG" id="mgod:E7746_09600"/>
<dbReference type="EMBL" id="CP039393">
    <property type="protein sequence ID" value="QCD36115.1"/>
    <property type="molecule type" value="Genomic_DNA"/>
</dbReference>
<dbReference type="Gene3D" id="3.90.550.10">
    <property type="entry name" value="Spore Coat Polysaccharide Biosynthesis Protein SpsA, Chain A"/>
    <property type="match status" value="1"/>
</dbReference>
<dbReference type="PANTHER" id="PTHR43179">
    <property type="entry name" value="RHAMNOSYLTRANSFERASE WBBL"/>
    <property type="match status" value="1"/>
</dbReference>
<keyword evidence="2" id="KW-0328">Glycosyltransferase</keyword>
<dbReference type="RefSeq" id="WP_135947214.1">
    <property type="nucleotide sequence ID" value="NZ_CANQMU010000009.1"/>
</dbReference>
<keyword evidence="3 5" id="KW-0808">Transferase</keyword>
<dbReference type="OrthoDB" id="9771846at2"/>
<dbReference type="Proteomes" id="UP000297031">
    <property type="component" value="Chromosome"/>
</dbReference>
<proteinExistence type="inferred from homology"/>
<dbReference type="GO" id="GO:0016757">
    <property type="term" value="F:glycosyltransferase activity"/>
    <property type="evidence" value="ECO:0007669"/>
    <property type="project" value="UniProtKB-KW"/>
</dbReference>
<evidence type="ECO:0000259" key="4">
    <source>
        <dbReference type="Pfam" id="PF00535"/>
    </source>
</evidence>
<keyword evidence="6" id="KW-1185">Reference proteome</keyword>
<dbReference type="InterPro" id="IPR001173">
    <property type="entry name" value="Glyco_trans_2-like"/>
</dbReference>
<dbReference type="Pfam" id="PF00535">
    <property type="entry name" value="Glycos_transf_2"/>
    <property type="match status" value="1"/>
</dbReference>
<dbReference type="SUPFAM" id="SSF53448">
    <property type="entry name" value="Nucleotide-diphospho-sugar transferases"/>
    <property type="match status" value="1"/>
</dbReference>
<comment type="similarity">
    <text evidence="1">Belongs to the glycosyltransferase 2 family.</text>
</comment>
<sequence length="331" mass="37478">MEKPVAVIILNWNGEKMLAKYLPQVISATDDTIADVIVADNGSDDGSLELLERSFPDVIVVKLDRNYGFAEGYNRAIAATDYRYTVLLNSDVAPATGWLNPLYDYMEAHPDVGACQPKIRSYADHKSFEYAGACGGFLDRNGYPYCRGRIFDTVERDSGQYDMVIPVFWASGAALMVRSELYVKVGGLDKDFFAHMEEIDLCWRIKLAGYAVVVIPQSVVFHLGGGTLPPSNPRKTYLNFRNNLLLLHKNLPDSSRKKRLLVRRLYDALAWVKFVVSLDFADASAVLRAHRDFRKMRANYTSHPDVDLLPKSPDIVVDYYLRRRKVYSDLD</sequence>
<reference evidence="5 6" key="1">
    <citation type="submission" date="2019-02" db="EMBL/GenBank/DDBJ databases">
        <title>Isolation and identification of novel species under the genus Muribaculum.</title>
        <authorList>
            <person name="Miyake S."/>
            <person name="Ding Y."/>
            <person name="Low A."/>
            <person name="Soh M."/>
            <person name="Seedorf H."/>
        </authorList>
    </citation>
    <scope>NUCLEOTIDE SEQUENCE [LARGE SCALE GENOMIC DNA]</scope>
    <source>
        <strain evidence="5 6">TLL-A4</strain>
    </source>
</reference>
<evidence type="ECO:0000256" key="3">
    <source>
        <dbReference type="ARBA" id="ARBA00022679"/>
    </source>
</evidence>
<gene>
    <name evidence="5" type="ORF">E7746_09600</name>
</gene>
<evidence type="ECO:0000256" key="1">
    <source>
        <dbReference type="ARBA" id="ARBA00006739"/>
    </source>
</evidence>
<dbReference type="PANTHER" id="PTHR43179:SF12">
    <property type="entry name" value="GALACTOFURANOSYLTRANSFERASE GLFT2"/>
    <property type="match status" value="1"/>
</dbReference>
<feature type="domain" description="Glycosyltransferase 2-like" evidence="4">
    <location>
        <begin position="7"/>
        <end position="122"/>
    </location>
</feature>
<protein>
    <submittedName>
        <fullName evidence="5">Glycosyltransferase family 2 protein</fullName>
    </submittedName>
</protein>
<evidence type="ECO:0000313" key="6">
    <source>
        <dbReference type="Proteomes" id="UP000297031"/>
    </source>
</evidence>
<dbReference type="CDD" id="cd04186">
    <property type="entry name" value="GT_2_like_c"/>
    <property type="match status" value="1"/>
</dbReference>
<dbReference type="InterPro" id="IPR029044">
    <property type="entry name" value="Nucleotide-diphossugar_trans"/>
</dbReference>
<name>A0A4P7VP66_9BACT</name>
<evidence type="ECO:0000256" key="2">
    <source>
        <dbReference type="ARBA" id="ARBA00022676"/>
    </source>
</evidence>
<accession>A0A4P7VP66</accession>
<organism evidence="5 6">
    <name type="scientific">Muribaculum gordoncarteri</name>
    <dbReference type="NCBI Taxonomy" id="2530390"/>
    <lineage>
        <taxon>Bacteria</taxon>
        <taxon>Pseudomonadati</taxon>
        <taxon>Bacteroidota</taxon>
        <taxon>Bacteroidia</taxon>
        <taxon>Bacteroidales</taxon>
        <taxon>Muribaculaceae</taxon>
        <taxon>Muribaculum</taxon>
    </lineage>
</organism>
<evidence type="ECO:0000313" key="5">
    <source>
        <dbReference type="EMBL" id="QCD36115.1"/>
    </source>
</evidence>
<dbReference type="AlphaFoldDB" id="A0A4P7VP66"/>